<keyword evidence="7" id="KW-0391">Immunity</keyword>
<gene>
    <name evidence="11" type="ORF">MNOR_LOCUS15316</name>
</gene>
<keyword evidence="5" id="KW-0399">Innate immunity</keyword>
<dbReference type="GO" id="GO:0016020">
    <property type="term" value="C:membrane"/>
    <property type="evidence" value="ECO:0007669"/>
    <property type="project" value="TreeGrafter"/>
</dbReference>
<dbReference type="GO" id="GO:0045087">
    <property type="term" value="P:innate immune response"/>
    <property type="evidence" value="ECO:0007669"/>
    <property type="project" value="UniProtKB-KW"/>
</dbReference>
<evidence type="ECO:0000256" key="4">
    <source>
        <dbReference type="ARBA" id="ARBA00022529"/>
    </source>
</evidence>
<keyword evidence="8" id="KW-0044">Antibiotic</keyword>
<evidence type="ECO:0000256" key="6">
    <source>
        <dbReference type="ARBA" id="ARBA00022729"/>
    </source>
</evidence>
<dbReference type="EMBL" id="CAXKWB010009528">
    <property type="protein sequence ID" value="CAL4095071.1"/>
    <property type="molecule type" value="Genomic_DNA"/>
</dbReference>
<dbReference type="Gene3D" id="2.60.40.4060">
    <property type="entry name" value="Reeler domain"/>
    <property type="match status" value="1"/>
</dbReference>
<feature type="chain" id="PRO_5043584608" description="Reelin domain-containing protein" evidence="9">
    <location>
        <begin position="20"/>
        <end position="155"/>
    </location>
</feature>
<sequence>MARLVCALVLVGLVPLVYGRSSGAPTDACTTMTPQHGDTVVQAGPSPYGIAAPNTAAPGQQITIRVHGGGAVFKGFLVRALEGANPSTGQFVVAPNAFQCDNPSDSATHANPNPKNMVDLTWQAPPYATSVTFQSTVVFNFTTIHRNAPVTIQVL</sequence>
<name>A0AAV2QR74_MEGNR</name>
<evidence type="ECO:0000256" key="1">
    <source>
        <dbReference type="ARBA" id="ARBA00004613"/>
    </source>
</evidence>
<keyword evidence="6 9" id="KW-0732">Signal</keyword>
<evidence type="ECO:0000256" key="3">
    <source>
        <dbReference type="ARBA" id="ARBA00022525"/>
    </source>
</evidence>
<dbReference type="InterPro" id="IPR042307">
    <property type="entry name" value="Reeler_sf"/>
</dbReference>
<evidence type="ECO:0000313" key="11">
    <source>
        <dbReference type="EMBL" id="CAL4095071.1"/>
    </source>
</evidence>
<feature type="signal peptide" evidence="9">
    <location>
        <begin position="1"/>
        <end position="19"/>
    </location>
</feature>
<comment type="subcellular location">
    <subcellularLocation>
        <location evidence="1">Secreted</location>
    </subcellularLocation>
</comment>
<feature type="domain" description="Reelin" evidence="10">
    <location>
        <begin position="10"/>
        <end position="155"/>
    </location>
</feature>
<keyword evidence="3" id="KW-0964">Secreted</keyword>
<dbReference type="PANTHER" id="PTHR45828">
    <property type="entry name" value="CYTOCHROME B561/FERRIC REDUCTASE TRANSMEMBRANE"/>
    <property type="match status" value="1"/>
</dbReference>
<comment type="caution">
    <text evidence="11">The sequence shown here is derived from an EMBL/GenBank/DDBJ whole genome shotgun (WGS) entry which is preliminary data.</text>
</comment>
<organism evidence="11 12">
    <name type="scientific">Meganyctiphanes norvegica</name>
    <name type="common">Northern krill</name>
    <name type="synonym">Thysanopoda norvegica</name>
    <dbReference type="NCBI Taxonomy" id="48144"/>
    <lineage>
        <taxon>Eukaryota</taxon>
        <taxon>Metazoa</taxon>
        <taxon>Ecdysozoa</taxon>
        <taxon>Arthropoda</taxon>
        <taxon>Crustacea</taxon>
        <taxon>Multicrustacea</taxon>
        <taxon>Malacostraca</taxon>
        <taxon>Eumalacostraca</taxon>
        <taxon>Eucarida</taxon>
        <taxon>Euphausiacea</taxon>
        <taxon>Euphausiidae</taxon>
        <taxon>Meganyctiphanes</taxon>
    </lineage>
</organism>
<evidence type="ECO:0000256" key="8">
    <source>
        <dbReference type="ARBA" id="ARBA00023022"/>
    </source>
</evidence>
<accession>A0AAV2QR74</accession>
<dbReference type="InterPro" id="IPR051237">
    <property type="entry name" value="Ferric-chelate_Red/DefProt"/>
</dbReference>
<dbReference type="GO" id="GO:0005576">
    <property type="term" value="C:extracellular region"/>
    <property type="evidence" value="ECO:0007669"/>
    <property type="project" value="UniProtKB-SubCell"/>
</dbReference>
<comment type="similarity">
    <text evidence="2">Belongs to the insect defense protein family.</text>
</comment>
<evidence type="ECO:0000256" key="9">
    <source>
        <dbReference type="SAM" id="SignalP"/>
    </source>
</evidence>
<keyword evidence="12" id="KW-1185">Reference proteome</keyword>
<dbReference type="PANTHER" id="PTHR45828:SF9">
    <property type="entry name" value="CELL WALL INTEGRITY AND STRESS RESPONSE COMPONENT 4-LIKE-RELATED"/>
    <property type="match status" value="1"/>
</dbReference>
<reference evidence="11 12" key="1">
    <citation type="submission" date="2024-05" db="EMBL/GenBank/DDBJ databases">
        <authorList>
            <person name="Wallberg A."/>
        </authorList>
    </citation>
    <scope>NUCLEOTIDE SEQUENCE [LARGE SCALE GENOMIC DNA]</scope>
</reference>
<dbReference type="PROSITE" id="PS51019">
    <property type="entry name" value="REELIN"/>
    <property type="match status" value="1"/>
</dbReference>
<evidence type="ECO:0000256" key="7">
    <source>
        <dbReference type="ARBA" id="ARBA00022859"/>
    </source>
</evidence>
<evidence type="ECO:0000313" key="12">
    <source>
        <dbReference type="Proteomes" id="UP001497623"/>
    </source>
</evidence>
<protein>
    <recommendedName>
        <fullName evidence="10">Reelin domain-containing protein</fullName>
    </recommendedName>
</protein>
<keyword evidence="4" id="KW-0929">Antimicrobial</keyword>
<dbReference type="Proteomes" id="UP001497623">
    <property type="component" value="Unassembled WGS sequence"/>
</dbReference>
<proteinExistence type="inferred from homology"/>
<dbReference type="GO" id="GO:0042742">
    <property type="term" value="P:defense response to bacterium"/>
    <property type="evidence" value="ECO:0007669"/>
    <property type="project" value="UniProtKB-KW"/>
</dbReference>
<dbReference type="AlphaFoldDB" id="A0AAV2QR74"/>
<evidence type="ECO:0000256" key="2">
    <source>
        <dbReference type="ARBA" id="ARBA00008501"/>
    </source>
</evidence>
<dbReference type="CDD" id="cd08544">
    <property type="entry name" value="Reeler"/>
    <property type="match status" value="1"/>
</dbReference>
<dbReference type="InterPro" id="IPR002861">
    <property type="entry name" value="Reeler_dom"/>
</dbReference>
<evidence type="ECO:0000259" key="10">
    <source>
        <dbReference type="PROSITE" id="PS51019"/>
    </source>
</evidence>
<evidence type="ECO:0000256" key="5">
    <source>
        <dbReference type="ARBA" id="ARBA00022588"/>
    </source>
</evidence>
<feature type="non-terminal residue" evidence="11">
    <location>
        <position position="155"/>
    </location>
</feature>
<dbReference type="Pfam" id="PF02014">
    <property type="entry name" value="Reeler"/>
    <property type="match status" value="1"/>
</dbReference>